<sequence length="559" mass="62161">MYCRKCGAENEAGSRFCCKCGEPVTESSAESGGKSNGGKKKKVLWVCLAICILAAAAAAALFTAAKQNKEKQFGDNVAKADKYMEELDYDNAKDSYLKAISIDGKQEEPYIQLARIYEKTNEPEKAREILKQGVKNTGSAVIKNKYSLYTYVDEVLIPELGQCSPGTYMTEYRKVSTYGARVESIHSEAGVVTYRIMDFDSDGEAELLVVILDNKAVNEWDGSQENKISLQMYENENGTIVKSDEWSPQVNVFGTLDFEEDMLFLKEKDDEIYICGSFSGLAYVLADGWGFESFVLTYDGGFQKYTGTDGETGGSSFEDSESDAYAMAERLEHIGLTKSAAEIRDSWMMKLSMDDEMDDILFTITGRRQNEGHFVYSNNFTAEELGKIDLEFTIWQQGEYQKAKGQDTAAGETEDVDYRAAYEPVVSQALEDYGTYNTYALWDIDRDGVQELLVLCGHAEADYTYKVYTAKGGAAVYIGEFTGSHTALYGPEEEGEPYIMAVQCHMDTEVIARVMVADSSVVYEQISSREVPGGLDYYTNPFPIPFCDVSDMTLVDEAG</sequence>
<organism evidence="2 3">
    <name type="scientific">[Clostridium] hylemonae DSM 15053</name>
    <dbReference type="NCBI Taxonomy" id="553973"/>
    <lineage>
        <taxon>Bacteria</taxon>
        <taxon>Bacillati</taxon>
        <taxon>Bacillota</taxon>
        <taxon>Clostridia</taxon>
        <taxon>Lachnospirales</taxon>
        <taxon>Lachnospiraceae</taxon>
    </lineage>
</organism>
<keyword evidence="1" id="KW-0472">Membrane</keyword>
<comment type="caution">
    <text evidence="2">The sequence shown here is derived from an EMBL/GenBank/DDBJ whole genome shotgun (WGS) entry which is preliminary data.</text>
</comment>
<dbReference type="STRING" id="553973.CLOHYLEM_07432"/>
<dbReference type="InterPro" id="IPR011990">
    <property type="entry name" value="TPR-like_helical_dom_sf"/>
</dbReference>
<keyword evidence="1" id="KW-0812">Transmembrane</keyword>
<feature type="transmembrane region" description="Helical" evidence="1">
    <location>
        <begin position="43"/>
        <end position="65"/>
    </location>
</feature>
<evidence type="ECO:0008006" key="4">
    <source>
        <dbReference type="Google" id="ProtNLM"/>
    </source>
</evidence>
<name>C0C5P5_9FIRM</name>
<evidence type="ECO:0000313" key="3">
    <source>
        <dbReference type="Proteomes" id="UP000004893"/>
    </source>
</evidence>
<dbReference type="AlphaFoldDB" id="C0C5P5"/>
<reference evidence="2" key="1">
    <citation type="submission" date="2009-02" db="EMBL/GenBank/DDBJ databases">
        <authorList>
            <person name="Fulton L."/>
            <person name="Clifton S."/>
            <person name="Fulton B."/>
            <person name="Xu J."/>
            <person name="Minx P."/>
            <person name="Pepin K.H."/>
            <person name="Johnson M."/>
            <person name="Bhonagiri V."/>
            <person name="Nash W.E."/>
            <person name="Mardis E.R."/>
            <person name="Wilson R.K."/>
        </authorList>
    </citation>
    <scope>NUCLEOTIDE SEQUENCE [LARGE SCALE GENOMIC DNA]</scope>
    <source>
        <strain evidence="2">DSM 15053</strain>
    </source>
</reference>
<gene>
    <name evidence="2" type="ORF">CLOHYLEM_07432</name>
</gene>
<keyword evidence="3" id="KW-1185">Reference proteome</keyword>
<dbReference type="RefSeq" id="WP_006444777.1">
    <property type="nucleotide sequence ID" value="NZ_CP036524.1"/>
</dbReference>
<reference evidence="2" key="2">
    <citation type="submission" date="2013-06" db="EMBL/GenBank/DDBJ databases">
        <title>Draft genome sequence of Clostridium hylemonae (DSM 15053).</title>
        <authorList>
            <person name="Sudarsanam P."/>
            <person name="Ley R."/>
            <person name="Guruge J."/>
            <person name="Turnbaugh P.J."/>
            <person name="Mahowald M."/>
            <person name="Liep D."/>
            <person name="Gordon J."/>
        </authorList>
    </citation>
    <scope>NUCLEOTIDE SEQUENCE</scope>
    <source>
        <strain evidence="2">DSM 15053</strain>
    </source>
</reference>
<evidence type="ECO:0000313" key="2">
    <source>
        <dbReference type="EMBL" id="EEG72429.1"/>
    </source>
</evidence>
<keyword evidence="1" id="KW-1133">Transmembrane helix</keyword>
<protein>
    <recommendedName>
        <fullName evidence="4">Tetratricopeptide repeat protein</fullName>
    </recommendedName>
</protein>
<dbReference type="Proteomes" id="UP000004893">
    <property type="component" value="Unassembled WGS sequence"/>
</dbReference>
<dbReference type="Gene3D" id="1.25.40.10">
    <property type="entry name" value="Tetratricopeptide repeat domain"/>
    <property type="match status" value="1"/>
</dbReference>
<dbReference type="HOGENOM" id="CLU_411538_0_0_9"/>
<dbReference type="EMBL" id="ABYI02000041">
    <property type="protein sequence ID" value="EEG72429.1"/>
    <property type="molecule type" value="Genomic_DNA"/>
</dbReference>
<proteinExistence type="predicted"/>
<dbReference type="SUPFAM" id="SSF48452">
    <property type="entry name" value="TPR-like"/>
    <property type="match status" value="1"/>
</dbReference>
<dbReference type="Pfam" id="PF14559">
    <property type="entry name" value="TPR_19"/>
    <property type="match status" value="1"/>
</dbReference>
<accession>C0C5P5</accession>
<evidence type="ECO:0000256" key="1">
    <source>
        <dbReference type="SAM" id="Phobius"/>
    </source>
</evidence>
<dbReference type="OrthoDB" id="2065285at2"/>